<dbReference type="AlphaFoldDB" id="A0A699KSQ0"/>
<gene>
    <name evidence="2" type="ORF">Tci_675930</name>
</gene>
<name>A0A699KSQ0_TANCI</name>
<feature type="non-terminal residue" evidence="2">
    <location>
        <position position="90"/>
    </location>
</feature>
<evidence type="ECO:0000313" key="2">
    <source>
        <dbReference type="EMBL" id="GFB03959.1"/>
    </source>
</evidence>
<reference evidence="2" key="1">
    <citation type="journal article" date="2019" name="Sci. Rep.">
        <title>Draft genome of Tanacetum cinerariifolium, the natural source of mosquito coil.</title>
        <authorList>
            <person name="Yamashiro T."/>
            <person name="Shiraishi A."/>
            <person name="Satake H."/>
            <person name="Nakayama K."/>
        </authorList>
    </citation>
    <scope>NUCLEOTIDE SEQUENCE</scope>
</reference>
<protein>
    <submittedName>
        <fullName evidence="2">Uncharacterized protein</fullName>
    </submittedName>
</protein>
<organism evidence="2">
    <name type="scientific">Tanacetum cinerariifolium</name>
    <name type="common">Dalmatian daisy</name>
    <name type="synonym">Chrysanthemum cinerariifolium</name>
    <dbReference type="NCBI Taxonomy" id="118510"/>
    <lineage>
        <taxon>Eukaryota</taxon>
        <taxon>Viridiplantae</taxon>
        <taxon>Streptophyta</taxon>
        <taxon>Embryophyta</taxon>
        <taxon>Tracheophyta</taxon>
        <taxon>Spermatophyta</taxon>
        <taxon>Magnoliopsida</taxon>
        <taxon>eudicotyledons</taxon>
        <taxon>Gunneridae</taxon>
        <taxon>Pentapetalae</taxon>
        <taxon>asterids</taxon>
        <taxon>campanulids</taxon>
        <taxon>Asterales</taxon>
        <taxon>Asteraceae</taxon>
        <taxon>Asteroideae</taxon>
        <taxon>Anthemideae</taxon>
        <taxon>Anthemidinae</taxon>
        <taxon>Tanacetum</taxon>
    </lineage>
</organism>
<sequence>MVEDDHDVIHFDNSSDLALFASLYDLDFATLNIYGQIDVDAPPYIIDVDEDDDFIDDEDVLPNDLAYSDDEDLNNDDDDDDAVVVYSSEE</sequence>
<evidence type="ECO:0000256" key="1">
    <source>
        <dbReference type="SAM" id="MobiDB-lite"/>
    </source>
</evidence>
<accession>A0A699KSQ0</accession>
<feature type="region of interest" description="Disordered" evidence="1">
    <location>
        <begin position="57"/>
        <end position="80"/>
    </location>
</feature>
<dbReference type="EMBL" id="BKCJ010539049">
    <property type="protein sequence ID" value="GFB03959.1"/>
    <property type="molecule type" value="Genomic_DNA"/>
</dbReference>
<proteinExistence type="predicted"/>
<comment type="caution">
    <text evidence="2">The sequence shown here is derived from an EMBL/GenBank/DDBJ whole genome shotgun (WGS) entry which is preliminary data.</text>
</comment>